<dbReference type="Pfam" id="PF01557">
    <property type="entry name" value="FAA_hydrolase"/>
    <property type="match status" value="1"/>
</dbReference>
<reference evidence="4 5" key="2">
    <citation type="submission" date="2022-06" db="EMBL/GenBank/DDBJ databases">
        <title>Genomic Encyclopedia of Type Strains, Phase I: the one thousand microbial genomes (KMG-I) project.</title>
        <authorList>
            <person name="Kyrpides N."/>
        </authorList>
    </citation>
    <scope>NUCLEOTIDE SEQUENCE [LARGE SCALE GENOMIC DNA]</scope>
    <source>
        <strain evidence="4 5">DSM 43889</strain>
    </source>
</reference>
<dbReference type="Gene3D" id="3.90.850.10">
    <property type="entry name" value="Fumarylacetoacetase-like, C-terminal domain"/>
    <property type="match status" value="1"/>
</dbReference>
<dbReference type="Gene3D" id="2.30.30.370">
    <property type="entry name" value="FAH"/>
    <property type="match status" value="1"/>
</dbReference>
<proteinExistence type="predicted"/>
<evidence type="ECO:0000313" key="4">
    <source>
        <dbReference type="EMBL" id="MCP2332065.1"/>
    </source>
</evidence>
<dbReference type="Proteomes" id="UP000791080">
    <property type="component" value="Unassembled WGS sequence"/>
</dbReference>
<sequence length="259" mass="27986">MRLGRIAHPEGTGFPFVAIQRNDEGDEVAAEIREHPFGTPDFTGRQWPLADVRLLAPILPSKVVCIGKNYAEHAREMGGEPPADPVMFLKPSTSVVGPALPIRLPADSTHVDFEGELAVVIGQPCRDVPRAKAKDVILGYTVANDVTARDQQRADGQWTRGKGHDTFCPLGPWIETEIDPSDLAVRTELDGELRQDGRTSQLLHDVPALVEWVSRVMTLLPGDVILTGTPAGVGQIRDGQSVSITVEGIGTLTNPVVSR</sequence>
<organism evidence="4 5">
    <name type="scientific">Actinoalloteichus caeruleus DSM 43889</name>
    <dbReference type="NCBI Taxonomy" id="1120930"/>
    <lineage>
        <taxon>Bacteria</taxon>
        <taxon>Bacillati</taxon>
        <taxon>Actinomycetota</taxon>
        <taxon>Actinomycetes</taxon>
        <taxon>Pseudonocardiales</taxon>
        <taxon>Pseudonocardiaceae</taxon>
        <taxon>Actinoalloteichus</taxon>
        <taxon>Actinoalloteichus cyanogriseus</taxon>
    </lineage>
</organism>
<dbReference type="Pfam" id="PF10370">
    <property type="entry name" value="Rv2993c-like_N"/>
    <property type="match status" value="1"/>
</dbReference>
<protein>
    <submittedName>
        <fullName evidence="4">2-keto-4-pentenoate hydratase/2-oxohepta-3-ene-1,7-dioic acid hydratase (Catechol pathway)</fullName>
    </submittedName>
</protein>
<dbReference type="EMBL" id="AUBJ02000001">
    <property type="protein sequence ID" value="MCP2332065.1"/>
    <property type="molecule type" value="Genomic_DNA"/>
</dbReference>
<dbReference type="SUPFAM" id="SSF56529">
    <property type="entry name" value="FAH"/>
    <property type="match status" value="1"/>
</dbReference>
<dbReference type="InterPro" id="IPR036663">
    <property type="entry name" value="Fumarylacetoacetase_C_sf"/>
</dbReference>
<dbReference type="InterPro" id="IPR018833">
    <property type="entry name" value="Rv2993c-like_N"/>
</dbReference>
<accession>A0ABT1JHS4</accession>
<evidence type="ECO:0000259" key="3">
    <source>
        <dbReference type="Pfam" id="PF10370"/>
    </source>
</evidence>
<feature type="domain" description="Fumarylacetoacetase-like C-terminal" evidence="2">
    <location>
        <begin position="62"/>
        <end position="257"/>
    </location>
</feature>
<feature type="domain" description="Rv2993c-like N-terminal" evidence="3">
    <location>
        <begin position="1"/>
        <end position="57"/>
    </location>
</feature>
<comment type="caution">
    <text evidence="4">The sequence shown here is derived from an EMBL/GenBank/DDBJ whole genome shotgun (WGS) entry which is preliminary data.</text>
</comment>
<evidence type="ECO:0000256" key="1">
    <source>
        <dbReference type="ARBA" id="ARBA00022723"/>
    </source>
</evidence>
<dbReference type="RefSeq" id="WP_026417146.1">
    <property type="nucleotide sequence ID" value="NZ_AUBJ02000001.1"/>
</dbReference>
<name>A0ABT1JHS4_ACTCY</name>
<reference evidence="4 5" key="1">
    <citation type="submission" date="2013-07" db="EMBL/GenBank/DDBJ databases">
        <authorList>
            <consortium name="DOE Joint Genome Institute"/>
            <person name="Reeve W."/>
            <person name="Huntemann M."/>
            <person name="Han J."/>
            <person name="Chen A."/>
            <person name="Kyrpides N."/>
            <person name="Mavromatis K."/>
            <person name="Markowitz V."/>
            <person name="Palaniappan K."/>
            <person name="Ivanova N."/>
            <person name="Schaumberg A."/>
            <person name="Pati A."/>
            <person name="Liolios K."/>
            <person name="Nordberg H.P."/>
            <person name="Cantor M.N."/>
            <person name="Hua S.X."/>
            <person name="Woyke T."/>
        </authorList>
    </citation>
    <scope>NUCLEOTIDE SEQUENCE [LARGE SCALE GENOMIC DNA]</scope>
    <source>
        <strain evidence="4 5">DSM 43889</strain>
    </source>
</reference>
<dbReference type="PANTHER" id="PTHR11820">
    <property type="entry name" value="ACYLPYRUVASE"/>
    <property type="match status" value="1"/>
</dbReference>
<dbReference type="PANTHER" id="PTHR11820:SF7">
    <property type="entry name" value="ACYLPYRUVASE FAHD1, MITOCHONDRIAL"/>
    <property type="match status" value="1"/>
</dbReference>
<evidence type="ECO:0000259" key="2">
    <source>
        <dbReference type="Pfam" id="PF01557"/>
    </source>
</evidence>
<keyword evidence="5" id="KW-1185">Reference proteome</keyword>
<gene>
    <name evidence="4" type="ORF">G443_002335</name>
</gene>
<keyword evidence="1" id="KW-0479">Metal-binding</keyword>
<evidence type="ECO:0000313" key="5">
    <source>
        <dbReference type="Proteomes" id="UP000791080"/>
    </source>
</evidence>
<dbReference type="InterPro" id="IPR011234">
    <property type="entry name" value="Fumarylacetoacetase-like_C"/>
</dbReference>